<proteinExistence type="predicted"/>
<evidence type="ECO:0000313" key="1">
    <source>
        <dbReference type="EMBL" id="KAG6950743.1"/>
    </source>
</evidence>
<sequence length="128" mass="13769">MLRKNSEVIEDVSKVQRRRVIQAPLAARRLANSKTIDKSAGDGFPALNGKLYDALLEELSDFEGLDTSVSGMAGQPIRPLSSLGLSSEASSISILTSPSFHDGDVDAFQLVNAARKRLEGRRVGEIAD</sequence>
<gene>
    <name evidence="1" type="ORF">JG687_00014069</name>
</gene>
<evidence type="ECO:0000313" key="2">
    <source>
        <dbReference type="Proteomes" id="UP000688947"/>
    </source>
</evidence>
<name>A0A8T1TYN4_9STRA</name>
<dbReference type="AlphaFoldDB" id="A0A8T1TYN4"/>
<reference evidence="1" key="1">
    <citation type="submission" date="2021-01" db="EMBL/GenBank/DDBJ databases">
        <title>Phytophthora aleatoria, a newly-described species from Pinus radiata is distinct from Phytophthora cactorum isolates based on comparative genomics.</title>
        <authorList>
            <person name="Mcdougal R."/>
            <person name="Panda P."/>
            <person name="Williams N."/>
            <person name="Studholme D.J."/>
        </authorList>
    </citation>
    <scope>NUCLEOTIDE SEQUENCE</scope>
    <source>
        <strain evidence="1">NZFS 3830</strain>
    </source>
</reference>
<dbReference type="Proteomes" id="UP000688947">
    <property type="component" value="Unassembled WGS sequence"/>
</dbReference>
<comment type="caution">
    <text evidence="1">The sequence shown here is derived from an EMBL/GenBank/DDBJ whole genome shotgun (WGS) entry which is preliminary data.</text>
</comment>
<organism evidence="1 2">
    <name type="scientific">Phytophthora cactorum</name>
    <dbReference type="NCBI Taxonomy" id="29920"/>
    <lineage>
        <taxon>Eukaryota</taxon>
        <taxon>Sar</taxon>
        <taxon>Stramenopiles</taxon>
        <taxon>Oomycota</taxon>
        <taxon>Peronosporomycetes</taxon>
        <taxon>Peronosporales</taxon>
        <taxon>Peronosporaceae</taxon>
        <taxon>Phytophthora</taxon>
    </lineage>
</organism>
<dbReference type="OrthoDB" id="10455451at2759"/>
<protein>
    <submittedName>
        <fullName evidence="1">Uncharacterized protein</fullName>
    </submittedName>
</protein>
<accession>A0A8T1TYN4</accession>
<dbReference type="EMBL" id="JAENGZ010001095">
    <property type="protein sequence ID" value="KAG6950743.1"/>
    <property type="molecule type" value="Genomic_DNA"/>
</dbReference>
<dbReference type="VEuPathDB" id="FungiDB:PC110_g15294"/>